<reference evidence="2" key="1">
    <citation type="submission" date="2020-10" db="EMBL/GenBank/DDBJ databases">
        <title>Connecting structure to function with the recovery of over 1000 high-quality activated sludge metagenome-assembled genomes encoding full-length rRNA genes using long-read sequencing.</title>
        <authorList>
            <person name="Singleton C.M."/>
            <person name="Petriglieri F."/>
            <person name="Kristensen J.M."/>
            <person name="Kirkegaard R.H."/>
            <person name="Michaelsen T.Y."/>
            <person name="Andersen M.H."/>
            <person name="Karst S.M."/>
            <person name="Dueholm M.S."/>
            <person name="Nielsen P.H."/>
            <person name="Albertsen M."/>
        </authorList>
    </citation>
    <scope>NUCLEOTIDE SEQUENCE</scope>
    <source>
        <strain evidence="2">OdNE_18-Q3-R46-58_BAT3C.305</strain>
    </source>
</reference>
<dbReference type="InterPro" id="IPR052039">
    <property type="entry name" value="Caspase-related_regulators"/>
</dbReference>
<feature type="domain" description="Peptidase C14 caspase" evidence="1">
    <location>
        <begin position="35"/>
        <end position="99"/>
    </location>
</feature>
<dbReference type="GO" id="GO:0004197">
    <property type="term" value="F:cysteine-type endopeptidase activity"/>
    <property type="evidence" value="ECO:0007669"/>
    <property type="project" value="InterPro"/>
</dbReference>
<dbReference type="AlphaFoldDB" id="A0A9D7LKW0"/>
<accession>A0A9D7LKW0</accession>
<dbReference type="PANTHER" id="PTHR22576:SF37">
    <property type="entry name" value="MUCOSA-ASSOCIATED LYMPHOID TISSUE LYMPHOMA TRANSLOCATION PROTEIN 1"/>
    <property type="match status" value="1"/>
</dbReference>
<gene>
    <name evidence="2" type="ORF">IPN75_03425</name>
</gene>
<dbReference type="InterPro" id="IPR029030">
    <property type="entry name" value="Caspase-like_dom_sf"/>
</dbReference>
<dbReference type="GO" id="GO:0006508">
    <property type="term" value="P:proteolysis"/>
    <property type="evidence" value="ECO:0007669"/>
    <property type="project" value="InterPro"/>
</dbReference>
<protein>
    <submittedName>
        <fullName evidence="2">Caspase family protein</fullName>
    </submittedName>
</protein>
<name>A0A9D7LKW0_9RHOO</name>
<comment type="caution">
    <text evidence="2">The sequence shown here is derived from an EMBL/GenBank/DDBJ whole genome shotgun (WGS) entry which is preliminary data.</text>
</comment>
<evidence type="ECO:0000313" key="2">
    <source>
        <dbReference type="EMBL" id="MBK8889501.1"/>
    </source>
</evidence>
<evidence type="ECO:0000313" key="3">
    <source>
        <dbReference type="Proteomes" id="UP000808146"/>
    </source>
</evidence>
<dbReference type="EMBL" id="JADKBR010000001">
    <property type="protein sequence ID" value="MBK8889501.1"/>
    <property type="molecule type" value="Genomic_DNA"/>
</dbReference>
<dbReference type="SUPFAM" id="SSF52129">
    <property type="entry name" value="Caspase-like"/>
    <property type="match status" value="1"/>
</dbReference>
<sequence length="198" mass="21407">MRRPILQGTLAVGALTLAPGHVLAQAGVPLYKLPRYALAIGNSSYANAPLVNPVNDARAIAGELKAAGFEVSVQLDASREGMLKAIEAFSRMLAARNAVANSVKLSDGTLYTDAQHHIAEYSLGKRWTARHRLVNTKGSTYHSEIDYQVVAKERITVPAGTFEAFRIEGVGWSQSDKYGVNVYNLFWISPGSAALHRA</sequence>
<dbReference type="Gene3D" id="2.40.360.20">
    <property type="match status" value="1"/>
</dbReference>
<dbReference type="Gene3D" id="3.40.50.1460">
    <property type="match status" value="1"/>
</dbReference>
<organism evidence="2 3">
    <name type="scientific">Candidatus Dechloromonas phosphorivorans</name>
    <dbReference type="NCBI Taxonomy" id="2899244"/>
    <lineage>
        <taxon>Bacteria</taxon>
        <taxon>Pseudomonadati</taxon>
        <taxon>Pseudomonadota</taxon>
        <taxon>Betaproteobacteria</taxon>
        <taxon>Rhodocyclales</taxon>
        <taxon>Azonexaceae</taxon>
        <taxon>Dechloromonas</taxon>
    </lineage>
</organism>
<proteinExistence type="predicted"/>
<dbReference type="Proteomes" id="UP000808146">
    <property type="component" value="Unassembled WGS sequence"/>
</dbReference>
<dbReference type="PANTHER" id="PTHR22576">
    <property type="entry name" value="MUCOSA ASSOCIATED LYMPHOID TISSUE LYMPHOMA TRANSLOCATION PROTEIN 1/PARACASPASE"/>
    <property type="match status" value="1"/>
</dbReference>
<dbReference type="InterPro" id="IPR011600">
    <property type="entry name" value="Pept_C14_caspase"/>
</dbReference>
<evidence type="ECO:0000259" key="1">
    <source>
        <dbReference type="Pfam" id="PF00656"/>
    </source>
</evidence>
<dbReference type="Pfam" id="PF00656">
    <property type="entry name" value="Peptidase_C14"/>
    <property type="match status" value="1"/>
</dbReference>